<feature type="region of interest" description="Disordered" evidence="4">
    <location>
        <begin position="1"/>
        <end position="105"/>
    </location>
</feature>
<evidence type="ECO:0000256" key="2">
    <source>
        <dbReference type="ARBA" id="ARBA00018987"/>
    </source>
</evidence>
<evidence type="ECO:0000313" key="8">
    <source>
        <dbReference type="Proteomes" id="UP000623129"/>
    </source>
</evidence>
<feature type="region of interest" description="Disordered" evidence="4">
    <location>
        <begin position="328"/>
        <end position="363"/>
    </location>
</feature>
<feature type="region of interest" description="Disordered" evidence="4">
    <location>
        <begin position="386"/>
        <end position="477"/>
    </location>
</feature>
<dbReference type="SMART" id="SM01161">
    <property type="entry name" value="DUF1767"/>
    <property type="match status" value="1"/>
</dbReference>
<dbReference type="InterPro" id="IPR032199">
    <property type="entry name" value="RMI1_C"/>
</dbReference>
<dbReference type="InterPro" id="IPR013894">
    <property type="entry name" value="RMI1_OB"/>
</dbReference>
<proteinExistence type="inferred from homology"/>
<dbReference type="GO" id="GO:0000724">
    <property type="term" value="P:double-strand break repair via homologous recombination"/>
    <property type="evidence" value="ECO:0007669"/>
    <property type="project" value="TreeGrafter"/>
</dbReference>
<keyword evidence="8" id="KW-1185">Reference proteome</keyword>
<dbReference type="OrthoDB" id="341511at2759"/>
<dbReference type="PANTHER" id="PTHR14790">
    <property type="entry name" value="RECQ-MEDIATED GENOME INSTABILITY PROTEIN 1 RMI1"/>
    <property type="match status" value="1"/>
</dbReference>
<dbReference type="GO" id="GO:0000712">
    <property type="term" value="P:resolution of meiotic recombination intermediates"/>
    <property type="evidence" value="ECO:0007669"/>
    <property type="project" value="TreeGrafter"/>
</dbReference>
<evidence type="ECO:0000259" key="5">
    <source>
        <dbReference type="Pfam" id="PF08585"/>
    </source>
</evidence>
<evidence type="ECO:0000256" key="4">
    <source>
        <dbReference type="SAM" id="MobiDB-lite"/>
    </source>
</evidence>
<dbReference type="EMBL" id="SWLB01000023">
    <property type="protein sequence ID" value="KAF3323620.1"/>
    <property type="molecule type" value="Genomic_DNA"/>
</dbReference>
<dbReference type="Pfam" id="PF08585">
    <property type="entry name" value="RMI1_N_C"/>
    <property type="match status" value="1"/>
</dbReference>
<dbReference type="Proteomes" id="UP000623129">
    <property type="component" value="Unassembled WGS sequence"/>
</dbReference>
<dbReference type="Gene3D" id="2.40.50.770">
    <property type="entry name" value="RecQ-mediated genome instability protein Rmi1, C-terminal domain"/>
    <property type="match status" value="1"/>
</dbReference>
<dbReference type="GO" id="GO:0031422">
    <property type="term" value="C:RecQ family helicase-topoisomerase III complex"/>
    <property type="evidence" value="ECO:0007669"/>
    <property type="project" value="TreeGrafter"/>
</dbReference>
<name>A0A833QBD8_9POAL</name>
<organism evidence="7 8">
    <name type="scientific">Carex littledalei</name>
    <dbReference type="NCBI Taxonomy" id="544730"/>
    <lineage>
        <taxon>Eukaryota</taxon>
        <taxon>Viridiplantae</taxon>
        <taxon>Streptophyta</taxon>
        <taxon>Embryophyta</taxon>
        <taxon>Tracheophyta</taxon>
        <taxon>Spermatophyta</taxon>
        <taxon>Magnoliopsida</taxon>
        <taxon>Liliopsida</taxon>
        <taxon>Poales</taxon>
        <taxon>Cyperaceae</taxon>
        <taxon>Cyperoideae</taxon>
        <taxon>Cariceae</taxon>
        <taxon>Carex</taxon>
        <taxon>Carex subgen. Euthyceras</taxon>
    </lineage>
</organism>
<feature type="compositionally biased region" description="Polar residues" evidence="4">
    <location>
        <begin position="345"/>
        <end position="363"/>
    </location>
</feature>
<accession>A0A833QBD8</accession>
<dbReference type="GO" id="GO:0000166">
    <property type="term" value="F:nucleotide binding"/>
    <property type="evidence" value="ECO:0007669"/>
    <property type="project" value="InterPro"/>
</dbReference>
<feature type="compositionally biased region" description="Low complexity" evidence="4">
    <location>
        <begin position="92"/>
        <end position="103"/>
    </location>
</feature>
<feature type="compositionally biased region" description="Basic and acidic residues" evidence="4">
    <location>
        <begin position="386"/>
        <end position="396"/>
    </location>
</feature>
<feature type="compositionally biased region" description="Polar residues" evidence="4">
    <location>
        <begin position="493"/>
        <end position="515"/>
    </location>
</feature>
<evidence type="ECO:0000313" key="7">
    <source>
        <dbReference type="EMBL" id="KAF3323620.1"/>
    </source>
</evidence>
<feature type="region of interest" description="Disordered" evidence="4">
    <location>
        <begin position="493"/>
        <end position="517"/>
    </location>
</feature>
<feature type="domain" description="RecQ mediated genome instability protein 1 OB-fold" evidence="5">
    <location>
        <begin position="167"/>
        <end position="278"/>
    </location>
</feature>
<dbReference type="InterPro" id="IPR042470">
    <property type="entry name" value="RMI1_N_C_sf"/>
</dbReference>
<sequence>MGRRLDRVVVSDDEEDNETAAAPTISQDGLPSSLPPIPPTNANPSPTTPSDISDENQDDFSTVPDEFATPSPPALSTSSPPAPSTSPPPAPSTNNTQNANSNSRTTPIDQFLRRLGLCIRHEWLEACSDRISCTMHFYDRLDDSAKAKKIFEQFLFADLNECGAGVLPENIGMMHKVELDGPFVLQVDEAVNISAPIKERYQNAPAGPKRCLKLSMTDGVQHVFGIEYRPIKELEVLAPSGFKIVVRNVQVRRGLLMLVPEIISFLGGLVDDLDQARQRLVSEVNKPPRGTRKQGGIPLSRRASLAAWSANIGTGITDDFTERNATSVPAPQRTNSAQLARPTHSPATASGVTIDARNTNPNIRPNQMQEITVEEVDNSHEESSLFNHSRDSEQMRTRGPHVSARSSINCSHDPSFMNEETFMSQKRDSEQLRGGGNPNVMGESLTSVNEEPSTGHRRRDLVQLHGKGPPPSSFRGSTIEENDMVVDEEPSLNNWRGSEHMTSGDSHVSNRSMATRGSDMANDDEANDTLMDFINDDAKDVELENSPFTYMSSLQAQWDAEESRTKPFIRGRIKCFLTGVKSKFGFQGKFDLEAYIDDGSLISLVKIDHNVIQKRIGHTPEEVVAAIKSSDTETEADMRQTMRNFQDFLRQFEVISLSKILEQGTMEIEINESSDLPIAIEMNQGCSSDDASLLFRRL</sequence>
<feature type="compositionally biased region" description="Pro residues" evidence="4">
    <location>
        <begin position="80"/>
        <end position="91"/>
    </location>
</feature>
<dbReference type="GO" id="GO:0016604">
    <property type="term" value="C:nuclear body"/>
    <property type="evidence" value="ECO:0007669"/>
    <property type="project" value="TreeGrafter"/>
</dbReference>
<reference evidence="7" key="1">
    <citation type="submission" date="2020-01" db="EMBL/GenBank/DDBJ databases">
        <title>Genome sequence of Kobresia littledalei, the first chromosome-level genome in the family Cyperaceae.</title>
        <authorList>
            <person name="Qu G."/>
        </authorList>
    </citation>
    <scope>NUCLEOTIDE SEQUENCE</scope>
    <source>
        <strain evidence="7">C.B.Clarke</strain>
        <tissue evidence="7">Leaf</tissue>
    </source>
</reference>
<dbReference type="FunFam" id="2.40.50.770:FF:000004">
    <property type="entry name" value="RecQ-mediated instability protein (DUF1767)"/>
    <property type="match status" value="1"/>
</dbReference>
<evidence type="ECO:0000259" key="6">
    <source>
        <dbReference type="Pfam" id="PF16099"/>
    </source>
</evidence>
<feature type="domain" description="RecQ-mediated genome instability protein 1 C-terminal OB-fold" evidence="6">
    <location>
        <begin position="546"/>
        <end position="698"/>
    </location>
</feature>
<dbReference type="AlphaFoldDB" id="A0A833QBD8"/>
<comment type="caution">
    <text evidence="7">The sequence shown here is derived from an EMBL/GenBank/DDBJ whole genome shotgun (WGS) entry which is preliminary data.</text>
</comment>
<evidence type="ECO:0000256" key="3">
    <source>
        <dbReference type="ARBA" id="ARBA00077519"/>
    </source>
</evidence>
<feature type="compositionally biased region" description="Polar residues" evidence="4">
    <location>
        <begin position="328"/>
        <end position="338"/>
    </location>
</feature>
<protein>
    <recommendedName>
        <fullName evidence="2">RecQ-mediated genome instability protein 1</fullName>
    </recommendedName>
    <alternativeName>
        <fullName evidence="3">BLM-associated protein of 75 kDa homolog</fullName>
    </alternativeName>
</protein>
<dbReference type="PANTHER" id="PTHR14790:SF15">
    <property type="entry name" value="RECQ-MEDIATED GENOME INSTABILITY PROTEIN 1"/>
    <property type="match status" value="1"/>
</dbReference>
<gene>
    <name evidence="7" type="ORF">FCM35_KLT12351</name>
</gene>
<evidence type="ECO:0000256" key="1">
    <source>
        <dbReference type="ARBA" id="ARBA00006395"/>
    </source>
</evidence>
<feature type="compositionally biased region" description="Basic and acidic residues" evidence="4">
    <location>
        <begin position="1"/>
        <end position="10"/>
    </location>
</feature>
<comment type="similarity">
    <text evidence="1">Belongs to the RMI1 family.</text>
</comment>
<dbReference type="Pfam" id="PF16099">
    <property type="entry name" value="RMI1_C"/>
    <property type="match status" value="1"/>
</dbReference>